<feature type="domain" description="Photolyase/cryptochrome alpha/beta" evidence="14">
    <location>
        <begin position="10"/>
        <end position="143"/>
    </location>
</feature>
<sequence length="485" mass="55609">MASRPISEGDYVLYWMQINRRLQYNFALEYAVAYANKTGKPLVILEGLACNYPWASQRTTAFILEGMAEHAAELPDVQSLTYIPFPEKEPGSYMRLVKDLCRNAAILISDEYPVFIMRERNQQLQEELDIPFHTIDANGIIPMALSEKAPYSAFVFRRMMQKNFLACWEQPPNAHPLKGLADHGSPGLPQEICSKQAAGFERLKSAERIASFTAGLKDLDQDIGPVSMTGTRKAGLERLDDFVGNDLLRYDDDRNDPDKERTSRLSPWLHFGKISSFEVVSKVFEMQPDGWDVSGVRPVNGKRSGFFGGHSAAESFLDEVITWRETGFHFAWHTPGYDQFDSLPNWARETLSDHADDHRDYVYSYEELAASKTHDPIWNAAQTQLRVEGRIHNYMRMLWGKKVLEWTPDPQTALAYLIDLNNYYAIDGRDPNSYSGIFWIFGRFDRAWGPERPIFGKIRYMSSESARKKIKLDNYLKRYSGTSIL</sequence>
<accession>A0A8J7UWF1</accession>
<evidence type="ECO:0000256" key="10">
    <source>
        <dbReference type="ARBA" id="ARBA00023204"/>
    </source>
</evidence>
<evidence type="ECO:0000259" key="14">
    <source>
        <dbReference type="PROSITE" id="PS51645"/>
    </source>
</evidence>
<comment type="cofactor">
    <cofactor evidence="2">
        <name>FAD</name>
        <dbReference type="ChEBI" id="CHEBI:57692"/>
    </cofactor>
</comment>
<dbReference type="Gene3D" id="1.10.579.10">
    <property type="entry name" value="DNA Cyclobutane Dipyrimidine Photolyase, subunit A, domain 3"/>
    <property type="match status" value="1"/>
</dbReference>
<dbReference type="Proteomes" id="UP000673975">
    <property type="component" value="Unassembled WGS sequence"/>
</dbReference>
<evidence type="ECO:0000313" key="16">
    <source>
        <dbReference type="Proteomes" id="UP000673975"/>
    </source>
</evidence>
<dbReference type="InterPro" id="IPR036134">
    <property type="entry name" value="Crypto/Photolyase_FAD-like_sf"/>
</dbReference>
<evidence type="ECO:0000256" key="5">
    <source>
        <dbReference type="ARBA" id="ARBA00014046"/>
    </source>
</evidence>
<keyword evidence="16" id="KW-1185">Reference proteome</keyword>
<dbReference type="EC" id="4.1.99.3" evidence="4"/>
<evidence type="ECO:0000313" key="15">
    <source>
        <dbReference type="EMBL" id="MBP3193606.1"/>
    </source>
</evidence>
<keyword evidence="8" id="KW-0274">FAD</keyword>
<evidence type="ECO:0000256" key="9">
    <source>
        <dbReference type="ARBA" id="ARBA00023125"/>
    </source>
</evidence>
<dbReference type="InterPro" id="IPR014729">
    <property type="entry name" value="Rossmann-like_a/b/a_fold"/>
</dbReference>
<gene>
    <name evidence="15" type="ORF">NATSA_13095</name>
</gene>
<evidence type="ECO:0000256" key="11">
    <source>
        <dbReference type="ARBA" id="ARBA00023239"/>
    </source>
</evidence>
<evidence type="ECO:0000256" key="12">
    <source>
        <dbReference type="ARBA" id="ARBA00031671"/>
    </source>
</evidence>
<dbReference type="InterPro" id="IPR036155">
    <property type="entry name" value="Crypto/Photolyase_N_sf"/>
</dbReference>
<evidence type="ECO:0000256" key="3">
    <source>
        <dbReference type="ARBA" id="ARBA00006409"/>
    </source>
</evidence>
<keyword evidence="7" id="KW-0227">DNA damage</keyword>
<organism evidence="15 16">
    <name type="scientific">Natronogracilivirga saccharolytica</name>
    <dbReference type="NCBI Taxonomy" id="2812953"/>
    <lineage>
        <taxon>Bacteria</taxon>
        <taxon>Pseudomonadati</taxon>
        <taxon>Balneolota</taxon>
        <taxon>Balneolia</taxon>
        <taxon>Balneolales</taxon>
        <taxon>Cyclonatronaceae</taxon>
        <taxon>Natronogracilivirga</taxon>
    </lineage>
</organism>
<comment type="cofactor">
    <cofactor evidence="1">
        <name>(6R)-5,10-methylene-5,6,7,8-tetrahydrofolate</name>
        <dbReference type="ChEBI" id="CHEBI:15636"/>
    </cofactor>
</comment>
<dbReference type="Gene3D" id="1.25.40.80">
    <property type="match status" value="1"/>
</dbReference>
<dbReference type="PANTHER" id="PTHR10211:SF0">
    <property type="entry name" value="DEOXYRIBODIPYRIMIDINE PHOTO-LYASE"/>
    <property type="match status" value="1"/>
</dbReference>
<keyword evidence="10" id="KW-0234">DNA repair</keyword>
<dbReference type="GO" id="GO:0003904">
    <property type="term" value="F:deoxyribodipyrimidine photo-lyase activity"/>
    <property type="evidence" value="ECO:0007669"/>
    <property type="project" value="UniProtKB-EC"/>
</dbReference>
<evidence type="ECO:0000256" key="2">
    <source>
        <dbReference type="ARBA" id="ARBA00001974"/>
    </source>
</evidence>
<evidence type="ECO:0000256" key="1">
    <source>
        <dbReference type="ARBA" id="ARBA00001932"/>
    </source>
</evidence>
<comment type="catalytic activity">
    <reaction evidence="13">
        <text>cyclobutadipyrimidine (in DNA) = 2 pyrimidine residues (in DNA).</text>
        <dbReference type="EC" id="4.1.99.3"/>
    </reaction>
</comment>
<dbReference type="PROSITE" id="PS51645">
    <property type="entry name" value="PHR_CRY_ALPHA_BETA"/>
    <property type="match status" value="1"/>
</dbReference>
<comment type="caution">
    <text evidence="15">The sequence shown here is derived from an EMBL/GenBank/DDBJ whole genome shotgun (WGS) entry which is preliminary data.</text>
</comment>
<name>A0A8J7UWF1_9BACT</name>
<comment type="similarity">
    <text evidence="3">Belongs to the DNA photolyase class-2 family.</text>
</comment>
<dbReference type="GO" id="GO:0000719">
    <property type="term" value="P:photoreactive repair"/>
    <property type="evidence" value="ECO:0007669"/>
    <property type="project" value="TreeGrafter"/>
</dbReference>
<reference evidence="15" key="1">
    <citation type="submission" date="2021-02" db="EMBL/GenBank/DDBJ databases">
        <title>Natronogracilivirga saccharolytica gen. nov. sp. nov. a new anaerobic, haloalkiliphilic carbohydrate-fermenting bacterium from soda lake and proposing of Cyclonatronumiaceae fam. nov. in the phylum Balneolaeota.</title>
        <authorList>
            <person name="Zhilina T.N."/>
            <person name="Sorokin D.Y."/>
            <person name="Zavarzina D.G."/>
            <person name="Toshchakov S.V."/>
            <person name="Kublanov I.V."/>
        </authorList>
    </citation>
    <scope>NUCLEOTIDE SEQUENCE</scope>
    <source>
        <strain evidence="15">Z-1702</strain>
    </source>
</reference>
<keyword evidence="6" id="KW-0285">Flavoprotein</keyword>
<dbReference type="SUPFAM" id="SSF52425">
    <property type="entry name" value="Cryptochrome/photolyase, N-terminal domain"/>
    <property type="match status" value="1"/>
</dbReference>
<evidence type="ECO:0000256" key="8">
    <source>
        <dbReference type="ARBA" id="ARBA00022827"/>
    </source>
</evidence>
<dbReference type="InterPro" id="IPR052219">
    <property type="entry name" value="Photolyase_Class-2"/>
</dbReference>
<keyword evidence="9" id="KW-0238">DNA-binding</keyword>
<proteinExistence type="inferred from homology"/>
<evidence type="ECO:0000256" key="6">
    <source>
        <dbReference type="ARBA" id="ARBA00022630"/>
    </source>
</evidence>
<dbReference type="SUPFAM" id="SSF48173">
    <property type="entry name" value="Cryptochrome/photolyase FAD-binding domain"/>
    <property type="match status" value="1"/>
</dbReference>
<evidence type="ECO:0000256" key="4">
    <source>
        <dbReference type="ARBA" id="ARBA00013149"/>
    </source>
</evidence>
<dbReference type="EMBL" id="JAFIDN010000012">
    <property type="protein sequence ID" value="MBP3193606.1"/>
    <property type="molecule type" value="Genomic_DNA"/>
</dbReference>
<dbReference type="AlphaFoldDB" id="A0A8J7UWF1"/>
<keyword evidence="11" id="KW-0456">Lyase</keyword>
<dbReference type="PANTHER" id="PTHR10211">
    <property type="entry name" value="DEOXYRIBODIPYRIMIDINE PHOTOLYASE"/>
    <property type="match status" value="1"/>
</dbReference>
<evidence type="ECO:0000256" key="13">
    <source>
        <dbReference type="ARBA" id="ARBA00033999"/>
    </source>
</evidence>
<protein>
    <recommendedName>
        <fullName evidence="5">Deoxyribodipyrimidine photo-lyase</fullName>
        <ecNumber evidence="4">4.1.99.3</ecNumber>
    </recommendedName>
    <alternativeName>
        <fullName evidence="12">DNA photolyase</fullName>
    </alternativeName>
</protein>
<dbReference type="InterPro" id="IPR006050">
    <property type="entry name" value="DNA_photolyase_N"/>
</dbReference>
<dbReference type="FunFam" id="1.10.579.10:FF:000002">
    <property type="entry name" value="Deoxyribodipyrimidine photolyase"/>
    <property type="match status" value="1"/>
</dbReference>
<dbReference type="Gene3D" id="3.40.50.620">
    <property type="entry name" value="HUPs"/>
    <property type="match status" value="1"/>
</dbReference>
<evidence type="ECO:0000256" key="7">
    <source>
        <dbReference type="ARBA" id="ARBA00022763"/>
    </source>
</evidence>
<dbReference type="GO" id="GO:0003677">
    <property type="term" value="F:DNA binding"/>
    <property type="evidence" value="ECO:0007669"/>
    <property type="project" value="UniProtKB-KW"/>
</dbReference>